<organism evidence="1">
    <name type="scientific">Arundo donax</name>
    <name type="common">Giant reed</name>
    <name type="synonym">Donax arundinaceus</name>
    <dbReference type="NCBI Taxonomy" id="35708"/>
    <lineage>
        <taxon>Eukaryota</taxon>
        <taxon>Viridiplantae</taxon>
        <taxon>Streptophyta</taxon>
        <taxon>Embryophyta</taxon>
        <taxon>Tracheophyta</taxon>
        <taxon>Spermatophyta</taxon>
        <taxon>Magnoliopsida</taxon>
        <taxon>Liliopsida</taxon>
        <taxon>Poales</taxon>
        <taxon>Poaceae</taxon>
        <taxon>PACMAD clade</taxon>
        <taxon>Arundinoideae</taxon>
        <taxon>Arundineae</taxon>
        <taxon>Arundo</taxon>
    </lineage>
</organism>
<evidence type="ECO:0000313" key="1">
    <source>
        <dbReference type="EMBL" id="JAD57753.1"/>
    </source>
</evidence>
<dbReference type="AlphaFoldDB" id="A0A0A9B6I4"/>
<sequence>MAAAIERWGGGSSAWEKERPWDGLARLVGATTLQGYLWPMNGVNHFC</sequence>
<reference evidence="1" key="2">
    <citation type="journal article" date="2015" name="Data Brief">
        <title>Shoot transcriptome of the giant reed, Arundo donax.</title>
        <authorList>
            <person name="Barrero R.A."/>
            <person name="Guerrero F.D."/>
            <person name="Moolhuijzen P."/>
            <person name="Goolsby J.A."/>
            <person name="Tidwell J."/>
            <person name="Bellgard S.E."/>
            <person name="Bellgard M.I."/>
        </authorList>
    </citation>
    <scope>NUCLEOTIDE SEQUENCE</scope>
    <source>
        <tissue evidence="1">Shoot tissue taken approximately 20 cm above the soil surface</tissue>
    </source>
</reference>
<reference evidence="1" key="1">
    <citation type="submission" date="2014-09" db="EMBL/GenBank/DDBJ databases">
        <authorList>
            <person name="Magalhaes I.L.F."/>
            <person name="Oliveira U."/>
            <person name="Santos F.R."/>
            <person name="Vidigal T.H.D.A."/>
            <person name="Brescovit A.D."/>
            <person name="Santos A.J."/>
        </authorList>
    </citation>
    <scope>NUCLEOTIDE SEQUENCE</scope>
    <source>
        <tissue evidence="1">Shoot tissue taken approximately 20 cm above the soil surface</tissue>
    </source>
</reference>
<accession>A0A0A9B6I4</accession>
<protein>
    <submittedName>
        <fullName evidence="1">Uncharacterized protein</fullName>
    </submittedName>
</protein>
<name>A0A0A9B6I4_ARUDO</name>
<proteinExistence type="predicted"/>
<dbReference type="EMBL" id="GBRH01240142">
    <property type="protein sequence ID" value="JAD57753.1"/>
    <property type="molecule type" value="Transcribed_RNA"/>
</dbReference>